<evidence type="ECO:0000313" key="2">
    <source>
        <dbReference type="EMBL" id="KTB33546.1"/>
    </source>
</evidence>
<dbReference type="AlphaFoldDB" id="A0A0W0FB58"/>
<accession>A0A0W0FB58</accession>
<dbReference type="EMBL" id="LATX01002163">
    <property type="protein sequence ID" value="KTB33546.1"/>
    <property type="molecule type" value="Genomic_DNA"/>
</dbReference>
<proteinExistence type="predicted"/>
<protein>
    <submittedName>
        <fullName evidence="2">Uncharacterized protein</fullName>
    </submittedName>
</protein>
<reference evidence="2 3" key="1">
    <citation type="submission" date="2015-12" db="EMBL/GenBank/DDBJ databases">
        <title>Draft genome sequence of Moniliophthora roreri, the causal agent of frosty pod rot of cacao.</title>
        <authorList>
            <person name="Aime M.C."/>
            <person name="Diaz-Valderrama J.R."/>
            <person name="Kijpornyongpan T."/>
            <person name="Phillips-Mora W."/>
        </authorList>
    </citation>
    <scope>NUCLEOTIDE SEQUENCE [LARGE SCALE GENOMIC DNA]</scope>
    <source>
        <strain evidence="2 3">MCA 2952</strain>
    </source>
</reference>
<sequence length="230" mass="25079">MSRTSPSPPENNLTEPLLHPSVFLTLLLQTTTPNPLGVSETGLPQRTSRTPPPGPSNQSLLNSPNESNTDTETTKHESPRSSSPTNPVSMTDFLNVINAADQVTIHRIVEITSVQFAMHTALTISLNIAHDFEGVSEFLLQALPATINLLMDLRTTMVILPPLATSLTNHTSIEEGSEDGSTITTMVCITDNREPFTITTSTREERMFIPVRYINDAVVFEAGTLNVNRG</sequence>
<organism evidence="2 3">
    <name type="scientific">Moniliophthora roreri</name>
    <name type="common">Frosty pod rot fungus</name>
    <name type="synonym">Monilia roreri</name>
    <dbReference type="NCBI Taxonomy" id="221103"/>
    <lineage>
        <taxon>Eukaryota</taxon>
        <taxon>Fungi</taxon>
        <taxon>Dikarya</taxon>
        <taxon>Basidiomycota</taxon>
        <taxon>Agaricomycotina</taxon>
        <taxon>Agaricomycetes</taxon>
        <taxon>Agaricomycetidae</taxon>
        <taxon>Agaricales</taxon>
        <taxon>Marasmiineae</taxon>
        <taxon>Marasmiaceae</taxon>
        <taxon>Moniliophthora</taxon>
    </lineage>
</organism>
<dbReference type="Proteomes" id="UP000054988">
    <property type="component" value="Unassembled WGS sequence"/>
</dbReference>
<feature type="compositionally biased region" description="Polar residues" evidence="1">
    <location>
        <begin position="80"/>
        <end position="89"/>
    </location>
</feature>
<name>A0A0W0FB58_MONRR</name>
<evidence type="ECO:0000313" key="3">
    <source>
        <dbReference type="Proteomes" id="UP000054988"/>
    </source>
</evidence>
<evidence type="ECO:0000256" key="1">
    <source>
        <dbReference type="SAM" id="MobiDB-lite"/>
    </source>
</evidence>
<gene>
    <name evidence="2" type="ORF">WG66_13865</name>
</gene>
<comment type="caution">
    <text evidence="2">The sequence shown here is derived from an EMBL/GenBank/DDBJ whole genome shotgun (WGS) entry which is preliminary data.</text>
</comment>
<feature type="compositionally biased region" description="Polar residues" evidence="1">
    <location>
        <begin position="56"/>
        <end position="71"/>
    </location>
</feature>
<feature type="region of interest" description="Disordered" evidence="1">
    <location>
        <begin position="33"/>
        <end position="89"/>
    </location>
</feature>